<dbReference type="EMBL" id="CP064792">
    <property type="protein sequence ID" value="QSG16299.1"/>
    <property type="molecule type" value="Genomic_DNA"/>
</dbReference>
<dbReference type="InterPro" id="IPR013517">
    <property type="entry name" value="FG-GAP"/>
</dbReference>
<dbReference type="RefSeq" id="WP_267491937.1">
    <property type="nucleotide sequence ID" value="NZ_CP064792.1"/>
</dbReference>
<evidence type="ECO:0000313" key="2">
    <source>
        <dbReference type="EMBL" id="QSG16299.1"/>
    </source>
</evidence>
<evidence type="ECO:0000313" key="3">
    <source>
        <dbReference type="Proteomes" id="UP000663292"/>
    </source>
</evidence>
<dbReference type="AlphaFoldDB" id="A0A897P0D9"/>
<dbReference type="Proteomes" id="UP000663292">
    <property type="component" value="Plasmid pHSR-Est01"/>
</dbReference>
<dbReference type="Pfam" id="PF14312">
    <property type="entry name" value="FG-GAP_2"/>
    <property type="match status" value="1"/>
</dbReference>
<gene>
    <name evidence="2" type="ORF">HSEST_3035</name>
</gene>
<feature type="region of interest" description="Disordered" evidence="1">
    <location>
        <begin position="1"/>
        <end position="20"/>
    </location>
</feature>
<reference evidence="2 3" key="1">
    <citation type="submission" date="2020-11" db="EMBL/GenBank/DDBJ databases">
        <title>Carbohydrate-dependent, anaerobic sulfur respiration: A novel catabolism in halophilic archaea.</title>
        <authorList>
            <person name="Sorokin D.Y."/>
            <person name="Messina E."/>
            <person name="Smedile F."/>
            <person name="La Cono V."/>
            <person name="Hallsworth J.E."/>
            <person name="Yakimov M.M."/>
        </authorList>
    </citation>
    <scope>NUCLEOTIDE SEQUENCE [LARGE SCALE GENOMIC DNA]</scope>
    <source>
        <strain evidence="2 3">HSR-Est</strain>
        <plasmid evidence="2 3">pHSR-Est01</plasmid>
    </source>
</reference>
<proteinExistence type="predicted"/>
<accession>A0A897P0D9</accession>
<keyword evidence="2" id="KW-0614">Plasmid</keyword>
<protein>
    <submittedName>
        <fullName evidence="2">Peptidase C1A subfamily</fullName>
    </submittedName>
</protein>
<sequence length="70" mass="7457">MTRTKPETGIQSKTQRPSQISKFAADDGESLDFFGRSVAVSSDGTTALIGAYHDDDPNGEDAGSAYVFKL</sequence>
<dbReference type="GeneID" id="76803645"/>
<organism evidence="2 3">
    <name type="scientific">Halapricum desulfuricans</name>
    <dbReference type="NCBI Taxonomy" id="2841257"/>
    <lineage>
        <taxon>Archaea</taxon>
        <taxon>Methanobacteriati</taxon>
        <taxon>Methanobacteriota</taxon>
        <taxon>Stenosarchaea group</taxon>
        <taxon>Halobacteria</taxon>
        <taxon>Halobacteriales</taxon>
        <taxon>Haloarculaceae</taxon>
        <taxon>Halapricum</taxon>
    </lineage>
</organism>
<geneLocation type="plasmid" evidence="2 3">
    <name>pHSR-Est01</name>
</geneLocation>
<evidence type="ECO:0000256" key="1">
    <source>
        <dbReference type="SAM" id="MobiDB-lite"/>
    </source>
</evidence>
<name>A0A897P0D9_9EURY</name>
<keyword evidence="3" id="KW-1185">Reference proteome</keyword>
<feature type="compositionally biased region" description="Polar residues" evidence="1">
    <location>
        <begin position="7"/>
        <end position="20"/>
    </location>
</feature>